<sequence>MSTALFVSPHLDDVAFSCGGTLAALKAKGWTVALVTVFTRSVPKPGGFALQCQTSKGLGPEVDYMALRRKEDRAFAACMGVDQVRWGDLEEAPHRGYESPEALFQPPRADDVIEARVAKCLKPVLWDLKPDRVFVPQALGSHVDHVQVVRAVKGLGIPANRVLYYRDTPYAVRQPMAHPDAAVPQGLRPLAVDITEHLPKKVEGCVRYGTQLGFQFGGVDGLARTLTAFHRMEAQGRGQPGAAEVFLAESSQGAQ</sequence>
<protein>
    <submittedName>
        <fullName evidence="1">2'-N-acetylparomamine deacetylase</fullName>
    </submittedName>
</protein>
<dbReference type="Pfam" id="PF02585">
    <property type="entry name" value="PIG-L"/>
    <property type="match status" value="1"/>
</dbReference>
<dbReference type="EMBL" id="CP034669">
    <property type="protein sequence ID" value="QAT81839.1"/>
    <property type="molecule type" value="Genomic_DNA"/>
</dbReference>
<dbReference type="Proteomes" id="UP000288758">
    <property type="component" value="Chromosome"/>
</dbReference>
<reference evidence="1 2" key="1">
    <citation type="submission" date="2018-12" db="EMBL/GenBank/DDBJ databases">
        <title>Complete Genome Sequence of the Corallopyronin A producing Myxobacterium Corallococcus coralloides B035.</title>
        <authorList>
            <person name="Bouhired S.M."/>
            <person name="Rupp O."/>
            <person name="Blom J."/>
            <person name="Schaeberle T.F."/>
            <person name="Kehraus S."/>
            <person name="Schiefer A."/>
            <person name="Pfarr K."/>
            <person name="Goesmann A."/>
            <person name="Hoerauf A."/>
            <person name="Koenig G.M."/>
        </authorList>
    </citation>
    <scope>NUCLEOTIDE SEQUENCE [LARGE SCALE GENOMIC DNA]</scope>
    <source>
        <strain evidence="1 2">B035</strain>
    </source>
</reference>
<dbReference type="AlphaFoldDB" id="A0A410RJ23"/>
<evidence type="ECO:0000313" key="2">
    <source>
        <dbReference type="Proteomes" id="UP000288758"/>
    </source>
</evidence>
<gene>
    <name evidence="1" type="primary">neoL_1</name>
    <name evidence="1" type="ORF">EJ065_0230</name>
</gene>
<organism evidence="1 2">
    <name type="scientific">Corallococcus coralloides</name>
    <name type="common">Myxococcus coralloides</name>
    <dbReference type="NCBI Taxonomy" id="184914"/>
    <lineage>
        <taxon>Bacteria</taxon>
        <taxon>Pseudomonadati</taxon>
        <taxon>Myxococcota</taxon>
        <taxon>Myxococcia</taxon>
        <taxon>Myxococcales</taxon>
        <taxon>Cystobacterineae</taxon>
        <taxon>Myxococcaceae</taxon>
        <taxon>Corallococcus</taxon>
    </lineage>
</organism>
<proteinExistence type="predicted"/>
<evidence type="ECO:0000313" key="1">
    <source>
        <dbReference type="EMBL" id="QAT81839.1"/>
    </source>
</evidence>
<dbReference type="SUPFAM" id="SSF102588">
    <property type="entry name" value="LmbE-like"/>
    <property type="match status" value="1"/>
</dbReference>
<dbReference type="Gene3D" id="3.40.50.10320">
    <property type="entry name" value="LmbE-like"/>
    <property type="match status" value="1"/>
</dbReference>
<accession>A0A410RJ23</accession>
<dbReference type="RefSeq" id="WP_128794282.1">
    <property type="nucleotide sequence ID" value="NZ_CP034669.1"/>
</dbReference>
<dbReference type="InterPro" id="IPR003737">
    <property type="entry name" value="GlcNAc_PI_deacetylase-related"/>
</dbReference>
<name>A0A410RJ23_CORCK</name>
<dbReference type="InterPro" id="IPR024078">
    <property type="entry name" value="LmbE-like_dom_sf"/>
</dbReference>